<reference evidence="1" key="7">
    <citation type="submission" date="2025-09" db="UniProtKB">
        <authorList>
            <consortium name="Ensembl"/>
        </authorList>
    </citation>
    <scope>IDENTIFICATION</scope>
</reference>
<protein>
    <submittedName>
        <fullName evidence="1">Mitochondrial ribosomal protein S22</fullName>
    </submittedName>
</protein>
<reference evidence="1 2" key="3">
    <citation type="journal article" date="2006" name="Nature">
        <title>The DNA sequence, annotation and analysis of human chromosome 3.</title>
        <authorList>
            <person name="Muzny D.M."/>
            <person name="Scherer S.E."/>
            <person name="Kaul R."/>
            <person name="Wang J."/>
            <person name="Yu J."/>
            <person name="Sudbrak R."/>
            <person name="Buhay C.J."/>
            <person name="Chen R."/>
            <person name="Cree A."/>
            <person name="Ding Y."/>
            <person name="Dugan-Rocha S."/>
            <person name="Gill R."/>
            <person name="Gunaratne P."/>
            <person name="Harris R.A."/>
            <person name="Hawes A.C."/>
            <person name="Hernandez J."/>
            <person name="Hodgson A.V."/>
            <person name="Hume J."/>
            <person name="Jackson A."/>
            <person name="Khan Z.M."/>
            <person name="Kovar-Smith C."/>
            <person name="Lewis L.R."/>
            <person name="Lozado R.J."/>
            <person name="Metzker M.L."/>
            <person name="Milosavljevic A."/>
            <person name="Miner G.R."/>
            <person name="Morgan M.B."/>
            <person name="Nazareth L.V."/>
            <person name="Scott G."/>
            <person name="Sodergren E."/>
            <person name="Song X.Z."/>
            <person name="Steffen D."/>
            <person name="Wei S."/>
            <person name="Wheeler D.A."/>
            <person name="Wright M.W."/>
            <person name="Worley K.C."/>
            <person name="Yuan Y."/>
            <person name="Zhang Z."/>
            <person name="Adams C.Q."/>
            <person name="Ansari-Lari M.A."/>
            <person name="Ayele M."/>
            <person name="Brown M.J."/>
            <person name="Chen G."/>
            <person name="Chen Z."/>
            <person name="Clendenning J."/>
            <person name="Clerc-Blankenburg K.P."/>
            <person name="Chen R."/>
            <person name="Chen Z."/>
            <person name="Davis C."/>
            <person name="Delgado O."/>
            <person name="Dinh H.H."/>
            <person name="Dong W."/>
            <person name="Draper H."/>
            <person name="Ernst S."/>
            <person name="Fu G."/>
            <person name="Gonzalez-Garay M.L."/>
            <person name="Garcia D.K."/>
            <person name="Gillett W."/>
            <person name="Gu J."/>
            <person name="Hao B."/>
            <person name="Haugen E."/>
            <person name="Havlak P."/>
            <person name="He X."/>
            <person name="Hennig S."/>
            <person name="Hu S."/>
            <person name="Huang W."/>
            <person name="Jackson L.R."/>
            <person name="Jacob L.S."/>
            <person name="Kelly S.H."/>
            <person name="Kube M."/>
            <person name="Levy R."/>
            <person name="Li Z."/>
            <person name="Liu B."/>
            <person name="Liu J."/>
            <person name="Liu W."/>
            <person name="Lu J."/>
            <person name="Maheshwari M."/>
            <person name="Nguyen B.V."/>
            <person name="Okwuonu G.O."/>
            <person name="Palmeiri A."/>
            <person name="Pasternak S."/>
            <person name="Perez L.M."/>
            <person name="Phelps K.A."/>
            <person name="Plopper F.J."/>
            <person name="Qiang B."/>
            <person name="Raymond C."/>
            <person name="Rodriguez R."/>
            <person name="Saenphimmachak C."/>
            <person name="Santibanez J."/>
            <person name="Shen H."/>
            <person name="Shen Y."/>
            <person name="Subramanian S."/>
            <person name="Tabor P.E."/>
            <person name="Verduzco D."/>
            <person name="Waldron L."/>
            <person name="Wang J."/>
            <person name="Wang J."/>
            <person name="Wang Q."/>
            <person name="Williams G.A."/>
            <person name="Wong G.K."/>
            <person name="Yao Z."/>
            <person name="Zhang J."/>
            <person name="Zhang X."/>
            <person name="Zhao G."/>
            <person name="Zhou J."/>
            <person name="Zhou Y."/>
            <person name="Nelson D."/>
            <person name="Lehrach H."/>
            <person name="Reinhardt R."/>
            <person name="Naylor S.L."/>
            <person name="Yang H."/>
            <person name="Olson M."/>
            <person name="Weinstock G."/>
            <person name="Gibbs R.A."/>
        </authorList>
    </citation>
    <scope>NUCLEOTIDE SEQUENCE [LARGE SCALE GENOMIC DNA]</scope>
</reference>
<evidence type="ECO:0000313" key="2">
    <source>
        <dbReference type="Proteomes" id="UP000005640"/>
    </source>
</evidence>
<dbReference type="EMBL" id="KF459860">
    <property type="status" value="NOT_ANNOTATED_CDS"/>
    <property type="molecule type" value="Genomic_DNA"/>
</dbReference>
<dbReference type="EMBL" id="KF459862">
    <property type="status" value="NOT_ANNOTATED_CDS"/>
    <property type="molecule type" value="Genomic_DNA"/>
</dbReference>
<dbReference type="UCSC" id="uc062oia.1">
    <property type="organism name" value="human"/>
</dbReference>
<dbReference type="HGNC" id="HGNC:14508">
    <property type="gene designation" value="MRPS22"/>
</dbReference>
<dbReference type="VEuPathDB" id="HostDB:ENSG00000175110"/>
<dbReference type="Ensembl" id="ENST00000465373.5">
    <property type="protein sequence ID" value="ENSP00000419920.1"/>
    <property type="gene ID" value="ENSG00000175110.14"/>
</dbReference>
<name>H7C5H3_HUMAN</name>
<dbReference type="PANTHER" id="PTHR13071">
    <property type="entry name" value="MITOCHONDRIAL 28S RIBOSOMAL PROTEIN S22"/>
    <property type="match status" value="1"/>
</dbReference>
<dbReference type="EMBL" id="AC069525">
    <property type="status" value="NOT_ANNOTATED_CDS"/>
    <property type="molecule type" value="Genomic_DNA"/>
</dbReference>
<sequence length="200" mass="22787">GTTVLLWSLLRSSPGVERVCFRARIQPWHGGLLQPLPCSFEMGLPRRRFSSEAASYLLKSILAESGSPETKKPTFMDEEVQSILTKMTGLNLQKTFKPAIQELKPPTYKLMTQAQLEEATRQAVEAAKVRLKMPPVLEERVPINDVLAEDKILEGTETTKYVFTDISYSIPHRERFIVVREPSGTLRKASWEERDRMIQV</sequence>
<dbReference type="GO" id="GO:0005739">
    <property type="term" value="C:mitochondrion"/>
    <property type="evidence" value="ECO:0000314"/>
    <property type="project" value="HPA"/>
</dbReference>
<dbReference type="InterPro" id="IPR019374">
    <property type="entry name" value="Ribosomal_mS22"/>
</dbReference>
<dbReference type="PANTHER" id="PTHR13071:SF4">
    <property type="entry name" value="SMALL RIBOSOMAL SUBUNIT PROTEIN MS22"/>
    <property type="match status" value="1"/>
</dbReference>
<dbReference type="Pfam" id="PF10245">
    <property type="entry name" value="MRP-S22"/>
    <property type="match status" value="1"/>
</dbReference>
<evidence type="ECO:0000313" key="1">
    <source>
        <dbReference type="Ensembl" id="ENSP00000419920.1"/>
    </source>
</evidence>
<reference evidence="5" key="4">
    <citation type="journal article" date="2011" name="BMC Syst. Biol.">
        <title>Initial characterization of the human central proteome.</title>
        <authorList>
            <person name="Burkard T.R."/>
            <person name="Planyavsky M."/>
            <person name="Kaupe I."/>
            <person name="Breitwieser F.P."/>
            <person name="Burckstummer T."/>
            <person name="Bennett K.L."/>
            <person name="Superti-Furga G."/>
            <person name="Colinge J."/>
        </authorList>
    </citation>
    <scope>IDENTIFICATION BY MASS SPECTROMETRY [LARGE SCALE ANALYSIS]</scope>
</reference>
<reference evidence="6" key="5">
    <citation type="journal article" date="2015" name="Proteomics">
        <title>N-terminome analysis of the human mitochondrial proteome.</title>
        <authorList>
            <person name="Vaca Jacome A.S."/>
            <person name="Rabilloud T."/>
            <person name="Schaeffer-Reiss C."/>
            <person name="Rompais M."/>
            <person name="Ayoub D."/>
            <person name="Lane L."/>
            <person name="Bairoch A."/>
            <person name="Van Dorsselaer A."/>
            <person name="Carapito C."/>
        </authorList>
    </citation>
    <scope>IDENTIFICATION BY MASS SPECTROMETRY [LARGE SCALE ANALYSIS]</scope>
</reference>
<keyword evidence="2" id="KW-1185">Reference proteome</keyword>
<dbReference type="OpenTargets" id="ENSG00000175110"/>
<keyword evidence="3 4" id="KW-1267">Proteomics identification</keyword>
<dbReference type="ChiTaRS" id="MRPS22">
    <property type="organism name" value="human"/>
</dbReference>
<reference evidence="1 2" key="2">
    <citation type="journal article" date="2004" name="Nature">
        <title>Finishing the euchromatic sequence of the human genome.</title>
        <authorList>
            <consortium name="International Human Genome Sequencing Consortium"/>
        </authorList>
    </citation>
    <scope>NUCLEOTIDE SEQUENCE [LARGE SCALE GENOMIC DNA]</scope>
</reference>
<dbReference type="Ensembl" id="ENST00000465373.5">
    <property type="protein sequence ID" value="ENSP00000419920.1"/>
    <property type="gene ID" value="ENSG00000175110.15"/>
</dbReference>
<organism evidence="1 2">
    <name type="scientific">Homo sapiens</name>
    <name type="common">Human</name>
    <dbReference type="NCBI Taxonomy" id="9606"/>
    <lineage>
        <taxon>Eukaryota</taxon>
        <taxon>Metazoa</taxon>
        <taxon>Chordata</taxon>
        <taxon>Craniata</taxon>
        <taxon>Vertebrata</taxon>
        <taxon>Euteleostomi</taxon>
        <taxon>Mammalia</taxon>
        <taxon>Eutheria</taxon>
        <taxon>Euarchontoglires</taxon>
        <taxon>Primates</taxon>
        <taxon>Haplorrhini</taxon>
        <taxon>Catarrhini</taxon>
        <taxon>Hominidae</taxon>
        <taxon>Homo</taxon>
    </lineage>
</organism>
<reference evidence="1" key="6">
    <citation type="submission" date="2025-08" db="UniProtKB">
        <authorList>
            <consortium name="Ensembl"/>
        </authorList>
    </citation>
    <scope>IDENTIFICATION</scope>
</reference>
<dbReference type="OrthoDB" id="10052321at2759"/>
<evidence type="ECO:0007829" key="5">
    <source>
        <dbReference type="PubMed" id="21269460"/>
    </source>
</evidence>
<evidence type="ECO:0007829" key="4">
    <source>
        <dbReference type="ProteomicsDB" id="H7C5H3"/>
    </source>
</evidence>
<dbReference type="ExpressionAtlas" id="H7C5H3">
    <property type="expression patterns" value="baseline and differential"/>
</dbReference>
<dbReference type="SMR" id="H7C5H3"/>
<dbReference type="GeneTree" id="ENSGT00390000006095"/>
<dbReference type="Proteomes" id="UP000005640">
    <property type="component" value="Chromosome 3"/>
</dbReference>
<reference evidence="1 2" key="1">
    <citation type="journal article" date="2001" name="Nature">
        <title>Initial sequencing and analysis of the human genome.</title>
        <authorList>
            <consortium name="International Human Genome Sequencing Consortium"/>
            <person name="Lander E.S."/>
            <person name="Linton L.M."/>
            <person name="Birren B."/>
            <person name="Nusbaum C."/>
            <person name="Zody M.C."/>
            <person name="Baldwin J."/>
            <person name="Devon K."/>
            <person name="Dewar K."/>
            <person name="Doyle M."/>
            <person name="FitzHugh W."/>
            <person name="Funke R."/>
            <person name="Gage D."/>
            <person name="Harris K."/>
            <person name="Heaford A."/>
            <person name="Howland J."/>
            <person name="Kann L."/>
            <person name="Lehoczky J."/>
            <person name="LeVine R."/>
            <person name="McEwan P."/>
            <person name="McKernan K."/>
            <person name="Meldrim J."/>
            <person name="Mesirov J.P."/>
            <person name="Miranda C."/>
            <person name="Morris W."/>
            <person name="Naylor J."/>
            <person name="Raymond C."/>
            <person name="Rosetti M."/>
            <person name="Santos R."/>
            <person name="Sheridan A."/>
            <person name="Sougnez C."/>
            <person name="Stange-Thomann N."/>
            <person name="Stojanovic N."/>
            <person name="Subramanian A."/>
            <person name="Wyman D."/>
            <person name="Rogers J."/>
            <person name="Sulston J."/>
            <person name="Ainscough R."/>
            <person name="Beck S."/>
            <person name="Bentley D."/>
            <person name="Burton J."/>
            <person name="Clee C."/>
            <person name="Carter N."/>
            <person name="Coulson A."/>
            <person name="Deadman R."/>
            <person name="Deloukas P."/>
            <person name="Dunham A."/>
            <person name="Dunham I."/>
            <person name="Durbin R."/>
            <person name="French L."/>
            <person name="Grafham D."/>
            <person name="Gregory S."/>
            <person name="Hubbard T."/>
            <person name="Humphray S."/>
            <person name="Hunt A."/>
            <person name="Jones M."/>
            <person name="Lloyd C."/>
            <person name="McMurray A."/>
            <person name="Matthews L."/>
            <person name="Mercer S."/>
            <person name="Milne S."/>
            <person name="Mullikin J.C."/>
            <person name="Mungall A."/>
            <person name="Plumb R."/>
            <person name="Ross M."/>
            <person name="Shownkeen R."/>
            <person name="Sims S."/>
            <person name="Waterston R.H."/>
            <person name="Wilson R.K."/>
            <person name="Hillier L.W."/>
            <person name="McPherson J.D."/>
            <person name="Marra M.A."/>
            <person name="Mardis E.R."/>
            <person name="Fulton L.A."/>
            <person name="Chinwalla A.T."/>
            <person name="Pepin K.H."/>
            <person name="Gish W.R."/>
            <person name="Chissoe S.L."/>
            <person name="Wendl M.C."/>
            <person name="Delehaunty K.D."/>
            <person name="Miner T.L."/>
            <person name="Delehaunty A."/>
            <person name="Kramer J.B."/>
            <person name="Cook L.L."/>
            <person name="Fulton R.S."/>
            <person name="Johnson D.L."/>
            <person name="Minx P.J."/>
            <person name="Clifton S.W."/>
            <person name="Hawkins T."/>
            <person name="Branscomb E."/>
            <person name="Predki P."/>
            <person name="Richardson P."/>
            <person name="Wenning S."/>
            <person name="Slezak T."/>
            <person name="Doggett N."/>
            <person name="Cheng J.F."/>
            <person name="Olsen A."/>
            <person name="Lucas S."/>
            <person name="Elkin C."/>
            <person name="Uberbacher E."/>
            <person name="Frazier M."/>
            <person name="Gibbs R.A."/>
            <person name="Muzny D.M."/>
            <person name="Scherer S.E."/>
            <person name="Bouck J.B."/>
            <person name="Sodergren E.J."/>
            <person name="Worley K.C."/>
            <person name="Rives C.M."/>
            <person name="Gorrell J.H."/>
            <person name="Metzker M.L."/>
            <person name="Naylor S.L."/>
            <person name="Kucherlapati R.S."/>
            <person name="Nelson D.L."/>
            <person name="Weinstock G.M."/>
            <person name="Sakaki Y."/>
            <person name="Fujiyama A."/>
            <person name="Hattori M."/>
            <person name="Yada T."/>
            <person name="Toyoda A."/>
            <person name="Itoh T."/>
            <person name="Kawagoe C."/>
            <person name="Watanabe H."/>
            <person name="Totoki Y."/>
            <person name="Taylor T."/>
            <person name="Weissenbach J."/>
            <person name="Heilig R."/>
            <person name="Saurin W."/>
            <person name="Artiguenave F."/>
            <person name="Brottier P."/>
            <person name="Bruls T."/>
            <person name="Pelletier E."/>
            <person name="Robert C."/>
            <person name="Wincker P."/>
            <person name="Smith D.R."/>
            <person name="Doucette-Stamm L."/>
            <person name="Rubenfield M."/>
            <person name="Weinstock K."/>
            <person name="Lee H.M."/>
            <person name="Dubois J."/>
            <person name="Rosenthal A."/>
            <person name="Platzer M."/>
            <person name="Nyakatura G."/>
            <person name="Taudien S."/>
            <person name="Rump A."/>
            <person name="Yang H."/>
            <person name="Yu J."/>
            <person name="Wang J."/>
            <person name="Huang G."/>
            <person name="Gu J."/>
            <person name="Hood L."/>
            <person name="Rowen L."/>
            <person name="Madan A."/>
            <person name="Qin S."/>
            <person name="Davis R.W."/>
            <person name="Federspiel N.A."/>
            <person name="Abola A.P."/>
            <person name="Proctor M.J."/>
            <person name="Myers R.M."/>
            <person name="Schmutz J."/>
            <person name="Dickson M."/>
            <person name="Grimwood J."/>
            <person name="Cox D.R."/>
            <person name="Olson M.V."/>
            <person name="Kaul R."/>
            <person name="Raymond C."/>
            <person name="Shimizu N."/>
            <person name="Kawasaki K."/>
            <person name="Minoshima S."/>
            <person name="Evans G.A."/>
            <person name="Athanasiou M."/>
            <person name="Schultz R."/>
            <person name="Roe B.A."/>
            <person name="Chen F."/>
            <person name="Pan H."/>
            <person name="Ramser J."/>
            <person name="Lehrach H."/>
            <person name="Reinhardt R."/>
            <person name="McCombie W.R."/>
            <person name="de la Bastide M."/>
            <person name="Dedhia N."/>
            <person name="Blocker H."/>
            <person name="Hornischer K."/>
            <person name="Nordsiek G."/>
            <person name="Agarwala R."/>
            <person name="Aravind L."/>
            <person name="Bailey J.A."/>
            <person name="Bateman A."/>
            <person name="Batzoglou S."/>
            <person name="Birney E."/>
            <person name="Bork P."/>
            <person name="Brown D.G."/>
            <person name="Burge C.B."/>
            <person name="Cerutti L."/>
            <person name="Chen H.C."/>
            <person name="Church D."/>
            <person name="Clamp M."/>
            <person name="Copley R.R."/>
            <person name="Doerks T."/>
            <person name="Eddy S.R."/>
            <person name="Eichler E.E."/>
            <person name="Furey T.S."/>
            <person name="Galagan J."/>
            <person name="Gilbert J.G."/>
            <person name="Harmon C."/>
            <person name="Hayashizaki Y."/>
            <person name="Haussler D."/>
            <person name="Hermjakob H."/>
            <person name="Hokamp K."/>
            <person name="Jang W."/>
            <person name="Johnson L.S."/>
            <person name="Jones T.A."/>
            <person name="Kasif S."/>
            <person name="Kaspryzk A."/>
            <person name="Kennedy S."/>
            <person name="Kent W.J."/>
            <person name="Kitts P."/>
            <person name="Koonin E.V."/>
            <person name="Korf I."/>
            <person name="Kulp D."/>
            <person name="Lancet D."/>
            <person name="Lowe T.M."/>
            <person name="McLysaght A."/>
            <person name="Mikkelsen T."/>
            <person name="Moran J.V."/>
            <person name="Mulder N."/>
            <person name="Pollara V.J."/>
            <person name="Ponting C.P."/>
            <person name="Schuler G."/>
            <person name="Schultz J."/>
            <person name="Slater G."/>
            <person name="Smit A.F."/>
            <person name="Stupka E."/>
            <person name="Szustakowski J."/>
            <person name="Thierry-Mieg D."/>
            <person name="Thierry-Mieg J."/>
            <person name="Wagner L."/>
            <person name="Wallis J."/>
            <person name="Wheeler R."/>
            <person name="Williams A."/>
            <person name="Wolf Y.I."/>
            <person name="Wolfe K.H."/>
            <person name="Yang S.P."/>
            <person name="Yeh R.F."/>
            <person name="Collins F."/>
            <person name="Guyer M.S."/>
            <person name="Peterson J."/>
            <person name="Felsenfeld A."/>
            <person name="Wetterstrand K.A."/>
            <person name="Patrinos A."/>
            <person name="Morgan M.J."/>
            <person name="de Jong P."/>
            <person name="Catanese J.J."/>
            <person name="Osoegawa K."/>
            <person name="Shizuya H."/>
            <person name="Choi S."/>
            <person name="Chen Y.J."/>
        </authorList>
    </citation>
    <scope>NUCLEOTIDE SEQUENCE [LARGE SCALE GENOMIC DNA]</scope>
</reference>
<evidence type="ECO:0007829" key="3">
    <source>
        <dbReference type="PeptideAtlas" id="H7C5H3"/>
    </source>
</evidence>
<gene>
    <name evidence="1" type="primary">MRPS22</name>
</gene>
<dbReference type="AlphaFoldDB" id="H7C5H3"/>
<feature type="non-terminal residue" evidence="1">
    <location>
        <position position="1"/>
    </location>
</feature>
<dbReference type="ProteomicsDB" id="46018"/>
<dbReference type="Bgee" id="ENSG00000175110">
    <property type="expression patterns" value="Expressed in adrenal tissue and 199 other cell types or tissues"/>
</dbReference>
<dbReference type="EMBL" id="KF459863">
    <property type="status" value="NOT_ANNOTATED_CDS"/>
    <property type="molecule type" value="Genomic_DNA"/>
</dbReference>
<dbReference type="EMBL" id="AC130416">
    <property type="status" value="NOT_ANNOTATED_CDS"/>
    <property type="molecule type" value="Genomic_DNA"/>
</dbReference>
<feature type="non-terminal residue" evidence="1">
    <location>
        <position position="200"/>
    </location>
</feature>
<proteinExistence type="evidence at protein level"/>
<dbReference type="EMBL" id="KF459861">
    <property type="status" value="NOT_ANNOTATED_CDS"/>
    <property type="molecule type" value="Genomic_DNA"/>
</dbReference>
<accession>H7C5H3</accession>
<evidence type="ECO:0007829" key="6">
    <source>
        <dbReference type="PubMed" id="25944712"/>
    </source>
</evidence>
<dbReference type="MassIVE" id="H7C5H3"/>
<dbReference type="Antibodypedia" id="1600">
    <property type="antibodies" value="186 antibodies from 27 providers"/>
</dbReference>